<dbReference type="PROSITE" id="PS50293">
    <property type="entry name" value="TPR_REGION"/>
    <property type="match status" value="1"/>
</dbReference>
<keyword evidence="7" id="KW-1185">Reference proteome</keyword>
<reference evidence="5" key="1">
    <citation type="submission" date="2021-02" db="EMBL/GenBank/DDBJ databases">
        <authorList>
            <person name="Nowell W R."/>
        </authorList>
    </citation>
    <scope>NUCLEOTIDE SEQUENCE</scope>
</reference>
<dbReference type="Proteomes" id="UP000681722">
    <property type="component" value="Unassembled WGS sequence"/>
</dbReference>
<dbReference type="Pfam" id="PF13174">
    <property type="entry name" value="TPR_6"/>
    <property type="match status" value="1"/>
</dbReference>
<evidence type="ECO:0000256" key="3">
    <source>
        <dbReference type="PROSITE-ProRule" id="PRU00339"/>
    </source>
</evidence>
<dbReference type="AlphaFoldDB" id="A0A814HV72"/>
<evidence type="ECO:0000256" key="1">
    <source>
        <dbReference type="ARBA" id="ARBA00022737"/>
    </source>
</evidence>
<dbReference type="Pfam" id="PF13176">
    <property type="entry name" value="TPR_7"/>
    <property type="match status" value="1"/>
</dbReference>
<dbReference type="OrthoDB" id="286233at2759"/>
<feature type="repeat" description="TPR" evidence="3">
    <location>
        <begin position="420"/>
        <end position="453"/>
    </location>
</feature>
<evidence type="ECO:0000259" key="4">
    <source>
        <dbReference type="Pfam" id="PF03496"/>
    </source>
</evidence>
<dbReference type="Gene3D" id="3.90.176.10">
    <property type="entry name" value="Toxin ADP-ribosyltransferase, Chain A, domain 1"/>
    <property type="match status" value="1"/>
</dbReference>
<evidence type="ECO:0000256" key="2">
    <source>
        <dbReference type="ARBA" id="ARBA00022803"/>
    </source>
</evidence>
<dbReference type="InterPro" id="IPR003540">
    <property type="entry name" value="ADP-ribosyltransferase"/>
</dbReference>
<accession>A0A814HV72</accession>
<keyword evidence="1" id="KW-0677">Repeat</keyword>
<feature type="repeat" description="TPR" evidence="3">
    <location>
        <begin position="380"/>
        <end position="413"/>
    </location>
</feature>
<dbReference type="PANTHER" id="PTHR45641">
    <property type="entry name" value="TETRATRICOPEPTIDE REPEAT PROTEIN (AFU_ORTHOLOGUE AFUA_6G03870)"/>
    <property type="match status" value="1"/>
</dbReference>
<dbReference type="Proteomes" id="UP000663829">
    <property type="component" value="Unassembled WGS sequence"/>
</dbReference>
<name>A0A814HV72_9BILA</name>
<feature type="repeat" description="TPR" evidence="3">
    <location>
        <begin position="298"/>
        <end position="331"/>
    </location>
</feature>
<organism evidence="5 7">
    <name type="scientific">Didymodactylos carnosus</name>
    <dbReference type="NCBI Taxonomy" id="1234261"/>
    <lineage>
        <taxon>Eukaryota</taxon>
        <taxon>Metazoa</taxon>
        <taxon>Spiralia</taxon>
        <taxon>Gnathifera</taxon>
        <taxon>Rotifera</taxon>
        <taxon>Eurotatoria</taxon>
        <taxon>Bdelloidea</taxon>
        <taxon>Philodinida</taxon>
        <taxon>Philodinidae</taxon>
        <taxon>Didymodactylos</taxon>
    </lineage>
</organism>
<dbReference type="EMBL" id="CAJNOQ010003506">
    <property type="protein sequence ID" value="CAF1015881.1"/>
    <property type="molecule type" value="Genomic_DNA"/>
</dbReference>
<feature type="repeat" description="TPR" evidence="3">
    <location>
        <begin position="544"/>
        <end position="577"/>
    </location>
</feature>
<dbReference type="PROSITE" id="PS50005">
    <property type="entry name" value="TPR"/>
    <property type="match status" value="4"/>
</dbReference>
<dbReference type="Gene3D" id="1.25.40.10">
    <property type="entry name" value="Tetratricopeptide repeat domain"/>
    <property type="match status" value="5"/>
</dbReference>
<dbReference type="GO" id="GO:0005576">
    <property type="term" value="C:extracellular region"/>
    <property type="evidence" value="ECO:0007669"/>
    <property type="project" value="InterPro"/>
</dbReference>
<evidence type="ECO:0000313" key="7">
    <source>
        <dbReference type="Proteomes" id="UP000663829"/>
    </source>
</evidence>
<gene>
    <name evidence="5" type="ORF">GPM918_LOCUS14517</name>
    <name evidence="6" type="ORF">SRO942_LOCUS14517</name>
</gene>
<dbReference type="InterPro" id="IPR019734">
    <property type="entry name" value="TPR_rpt"/>
</dbReference>
<protein>
    <recommendedName>
        <fullName evidence="4">ADP ribosyltransferase domain-containing protein</fullName>
    </recommendedName>
</protein>
<dbReference type="EMBL" id="CAJOBC010003506">
    <property type="protein sequence ID" value="CAF3787446.1"/>
    <property type="molecule type" value="Genomic_DNA"/>
</dbReference>
<dbReference type="PROSITE" id="PS51996">
    <property type="entry name" value="TR_MART"/>
    <property type="match status" value="1"/>
</dbReference>
<keyword evidence="2 3" id="KW-0802">TPR repeat</keyword>
<dbReference type="Pfam" id="PF03496">
    <property type="entry name" value="ADPrib_exo_Tox"/>
    <property type="match status" value="1"/>
</dbReference>
<sequence>MLNQAFRDENLDNIFIYRSFIRDLSDQIDILHMEQRESGFDSCTVYRGTCLAYDDIAVLKSNKGKLISFNGFLSTSVYAEVAELFKQPSNDQEQMESVLFEYYIDANLETSSFAYVAFLSASPDEGEVLFNIGTIFRINQIKYDESKKLWHVHCALCAKSEVGHHFMDVERKTEAYNFFYFGYLLVMAGETDRAEKFYLKILREEVDITVKALCYCRLARIYSDKGEWTRSIDMYKKLFQHSSYLSKNYGEFSKLINIDKRIVRVVVEIGEYDLALQLLTQELSLLDDTDPNHSYHLAIVLFNIATVYKLRGDDERAREYFKQIEELSDDSFTGPEEAALHNNIALMAMDRGDVDVALRYFRKAATILRETLPSMHEEFVTLYNNIGFAFTKQGNLDSALEYFNMALKIADSPSKSKYLMNVYLHLGYVHSLRGDFDVTETFYEKALLLLPEKLPEYRSSLAGIYTNTGTVLAEREKLDAFEMVFTKASEIYSQNMSSRMAAICFEHMADLYAKKHLFAKALIFSTRALEMQMQGYGENHHSTATAYRQLADMYYMSGDENRASEFHKKSLSILENITVSSEASEIERATLYESMGTVHLDRAECALGCEYYMKSLKIREHLLSEKHPDLIKTYVLLGRSYFRLGELDLATNYYNEASLRGSVDVQIDLGDIYLDRKQYDLAEKEYINALESYKAIYGENNHYTCVGYSRMGVLYKQLNNYEQASRCYKKILASVQKTSPDCAELIFKMMIIIADLAANFEDNEEAFNYYTSAVELLDPNQAELMPTRWHMLHSCIDTMNSFYKKSKWKQALDFCQKAHAIQIQFFPEDLDTGSELESCAENLREKLEIYAPETISNPVQDIG</sequence>
<evidence type="ECO:0000313" key="5">
    <source>
        <dbReference type="EMBL" id="CAF1015881.1"/>
    </source>
</evidence>
<dbReference type="SUPFAM" id="SSF56399">
    <property type="entry name" value="ADP-ribosylation"/>
    <property type="match status" value="1"/>
</dbReference>
<proteinExistence type="predicted"/>
<dbReference type="InterPro" id="IPR011990">
    <property type="entry name" value="TPR-like_helical_dom_sf"/>
</dbReference>
<dbReference type="Pfam" id="PF13424">
    <property type="entry name" value="TPR_12"/>
    <property type="match status" value="4"/>
</dbReference>
<dbReference type="SMART" id="SM00028">
    <property type="entry name" value="TPR"/>
    <property type="match status" value="13"/>
</dbReference>
<dbReference type="SUPFAM" id="SSF48452">
    <property type="entry name" value="TPR-like"/>
    <property type="match status" value="4"/>
</dbReference>
<evidence type="ECO:0000313" key="6">
    <source>
        <dbReference type="EMBL" id="CAF3787446.1"/>
    </source>
</evidence>
<comment type="caution">
    <text evidence="5">The sequence shown here is derived from an EMBL/GenBank/DDBJ whole genome shotgun (WGS) entry which is preliminary data.</text>
</comment>
<dbReference type="PANTHER" id="PTHR45641:SF19">
    <property type="entry name" value="NEPHROCYSTIN-3"/>
    <property type="match status" value="1"/>
</dbReference>
<feature type="domain" description="ADP ribosyltransferase" evidence="4">
    <location>
        <begin position="13"/>
        <end position="147"/>
    </location>
</feature>